<evidence type="ECO:0008006" key="4">
    <source>
        <dbReference type="Google" id="ProtNLM"/>
    </source>
</evidence>
<keyword evidence="1" id="KW-0472">Membrane</keyword>
<protein>
    <recommendedName>
        <fullName evidence="4">PH domain-containing protein</fullName>
    </recommendedName>
</protein>
<name>A0A1G6E1M1_9BACT</name>
<keyword evidence="3" id="KW-1185">Reference proteome</keyword>
<feature type="transmembrane region" description="Helical" evidence="1">
    <location>
        <begin position="16"/>
        <end position="35"/>
    </location>
</feature>
<proteinExistence type="predicted"/>
<dbReference type="Proteomes" id="UP000198771">
    <property type="component" value="Unassembled WGS sequence"/>
</dbReference>
<feature type="transmembrane region" description="Helical" evidence="1">
    <location>
        <begin position="41"/>
        <end position="68"/>
    </location>
</feature>
<evidence type="ECO:0000313" key="3">
    <source>
        <dbReference type="Proteomes" id="UP000198771"/>
    </source>
</evidence>
<dbReference type="STRING" id="617002.SAMN05660653_02528"/>
<dbReference type="OrthoDB" id="5471116at2"/>
<keyword evidence="1" id="KW-0812">Transmembrane</keyword>
<dbReference type="RefSeq" id="WP_092122347.1">
    <property type="nucleotide sequence ID" value="NZ_FMXO01000015.1"/>
</dbReference>
<keyword evidence="1" id="KW-1133">Transmembrane helix</keyword>
<reference evidence="2 3" key="1">
    <citation type="submission" date="2016-10" db="EMBL/GenBank/DDBJ databases">
        <authorList>
            <person name="de Groot N.N."/>
        </authorList>
    </citation>
    <scope>NUCLEOTIDE SEQUENCE [LARGE SCALE GENOMIC DNA]</scope>
    <source>
        <strain evidence="2 3">ASO4-2</strain>
    </source>
</reference>
<gene>
    <name evidence="2" type="ORF">SAMN05660653_02528</name>
</gene>
<evidence type="ECO:0000256" key="1">
    <source>
        <dbReference type="SAM" id="Phobius"/>
    </source>
</evidence>
<dbReference type="AlphaFoldDB" id="A0A1G6E1M1"/>
<accession>A0A1G6E1M1</accession>
<sequence length="152" mass="16874">MSNPTHPPVYSHTQRGTLMILAFVPAGGFVLHQLVQGGPSWLWLLLAVAVVIGFTFSSLTVIVTASTFQAHFTPGWPRKSEHLSNIAAVRAVRNPWYYGWGIRLTPHGTLYNVSGLDAVEIRTKQGKTFRIGTDEPEKLQRVLENALLQAQR</sequence>
<evidence type="ECO:0000313" key="2">
    <source>
        <dbReference type="EMBL" id="SDB51303.1"/>
    </source>
</evidence>
<dbReference type="EMBL" id="FMXO01000015">
    <property type="protein sequence ID" value="SDB51303.1"/>
    <property type="molecule type" value="Genomic_DNA"/>
</dbReference>
<organism evidence="2 3">
    <name type="scientific">Desulfonatronum thiosulfatophilum</name>
    <dbReference type="NCBI Taxonomy" id="617002"/>
    <lineage>
        <taxon>Bacteria</taxon>
        <taxon>Pseudomonadati</taxon>
        <taxon>Thermodesulfobacteriota</taxon>
        <taxon>Desulfovibrionia</taxon>
        <taxon>Desulfovibrionales</taxon>
        <taxon>Desulfonatronaceae</taxon>
        <taxon>Desulfonatronum</taxon>
    </lineage>
</organism>